<evidence type="ECO:0000256" key="4">
    <source>
        <dbReference type="ARBA" id="ARBA00022833"/>
    </source>
</evidence>
<feature type="domain" description="C2H2-type" evidence="7">
    <location>
        <begin position="447"/>
        <end position="474"/>
    </location>
</feature>
<dbReference type="EMBL" id="JAWDGP010003701">
    <property type="protein sequence ID" value="KAK3771599.1"/>
    <property type="molecule type" value="Genomic_DNA"/>
</dbReference>
<keyword evidence="3 5" id="KW-0863">Zinc-finger</keyword>
<accession>A0AAE1DI54</accession>
<evidence type="ECO:0000256" key="3">
    <source>
        <dbReference type="ARBA" id="ARBA00022771"/>
    </source>
</evidence>
<dbReference type="InterPro" id="IPR036236">
    <property type="entry name" value="Znf_C2H2_sf"/>
</dbReference>
<dbReference type="PROSITE" id="PS50157">
    <property type="entry name" value="ZINC_FINGER_C2H2_2"/>
    <property type="match status" value="7"/>
</dbReference>
<sequence length="740" mass="84146">MEFSLQIPAELERSNILTQMWGQFSHRFRFHQNENSNGLQNTSTPSLLLFAAQHKMDQISHDLRDKGINPFVTGEVLNVVEEACLPFFLLLFERFRFFARSQNSSETASDFAQSLQEQIKLCQFNELQESLLISAFISGIADDRLRQKLLKINSISFDDAVNMCDTASSTEQVIDSADVSLMASTTVKKGRGRKRKKEVNIQQDEKEKLYIMPVDNDDHEDVYLDDAKLVINKFKITSKRKKEKPSNKMSLSKGQIQPKFFKCFACSNEYCTRKSFRRHVKAKHADIRKFYCVHCNMKFETRKECFTHCRGHKLNFSAQGKSQQGRSKAVHDTSYICWHCGETQANLADYKEHCAKHSAAVRVYTCDICQKKNHNICRLIGHLKGHLVPRHKCEICGNCFGRPELLVAHMQTHADQPSHQCKECKKSFVTADRLQCHMRTHSGEKRFTCELCGKCFSQKMSFDYHKRWHAGEKPYECDICGRRTICFGDLKKHKRMHSDKRPYVCEVCGKSFRFISNLNRHRKGHTGKRLYVCQVCGRSFIYNEGLRDHIKAGRCPGVKSETGGGGKISYRGPRPRNSNAVVNMSMMNVTMDGSPSITVAPQPVQVQPEYSSSYMARTMLNPVNLSSNLSPALLTAVSACSLSPSSSTIPPHQQQQHHHQHESTLNPTSETLVQVSAPSQHARSQQHVNQLAGTVTCSLPEYVSEFTTWPQYMIRNNATVAEGSEVGQLGTNVVIVPQFY</sequence>
<dbReference type="Proteomes" id="UP001283361">
    <property type="component" value="Unassembled WGS sequence"/>
</dbReference>
<protein>
    <recommendedName>
        <fullName evidence="7">C2H2-type domain-containing protein</fullName>
    </recommendedName>
</protein>
<keyword evidence="2" id="KW-0677">Repeat</keyword>
<feature type="domain" description="C2H2-type" evidence="7">
    <location>
        <begin position="391"/>
        <end position="418"/>
    </location>
</feature>
<keyword evidence="1" id="KW-0479">Metal-binding</keyword>
<evidence type="ECO:0000256" key="2">
    <source>
        <dbReference type="ARBA" id="ARBA00022737"/>
    </source>
</evidence>
<dbReference type="PANTHER" id="PTHR23234">
    <property type="entry name" value="ZNF44 PROTEIN"/>
    <property type="match status" value="1"/>
</dbReference>
<dbReference type="FunFam" id="3.30.160.60:FF:000446">
    <property type="entry name" value="Zinc finger protein"/>
    <property type="match status" value="1"/>
</dbReference>
<comment type="caution">
    <text evidence="8">The sequence shown here is derived from an EMBL/GenBank/DDBJ whole genome shotgun (WGS) entry which is preliminary data.</text>
</comment>
<feature type="domain" description="C2H2-type" evidence="7">
    <location>
        <begin position="503"/>
        <end position="530"/>
    </location>
</feature>
<gene>
    <name evidence="8" type="ORF">RRG08_014272</name>
</gene>
<evidence type="ECO:0000259" key="7">
    <source>
        <dbReference type="PROSITE" id="PS50157"/>
    </source>
</evidence>
<dbReference type="Gene3D" id="3.30.160.60">
    <property type="entry name" value="Classic Zinc Finger"/>
    <property type="match status" value="6"/>
</dbReference>
<dbReference type="GO" id="GO:0008270">
    <property type="term" value="F:zinc ion binding"/>
    <property type="evidence" value="ECO:0007669"/>
    <property type="project" value="UniProtKB-KW"/>
</dbReference>
<feature type="domain" description="C2H2-type" evidence="7">
    <location>
        <begin position="261"/>
        <end position="289"/>
    </location>
</feature>
<evidence type="ECO:0000256" key="6">
    <source>
        <dbReference type="SAM" id="MobiDB-lite"/>
    </source>
</evidence>
<dbReference type="AlphaFoldDB" id="A0AAE1DI54"/>
<dbReference type="FunFam" id="3.30.160.60:FF:002390">
    <property type="entry name" value="zinc finger protein 404 isoform X2"/>
    <property type="match status" value="1"/>
</dbReference>
<feature type="domain" description="C2H2-type" evidence="7">
    <location>
        <begin position="475"/>
        <end position="502"/>
    </location>
</feature>
<dbReference type="PROSITE" id="PS00028">
    <property type="entry name" value="ZINC_FINGER_C2H2_1"/>
    <property type="match status" value="6"/>
</dbReference>
<evidence type="ECO:0000313" key="8">
    <source>
        <dbReference type="EMBL" id="KAK3771599.1"/>
    </source>
</evidence>
<dbReference type="FunFam" id="3.30.160.60:FF:002343">
    <property type="entry name" value="Zinc finger protein 33A"/>
    <property type="match status" value="1"/>
</dbReference>
<name>A0AAE1DI54_9GAST</name>
<evidence type="ECO:0000256" key="5">
    <source>
        <dbReference type="PROSITE-ProRule" id="PRU00042"/>
    </source>
</evidence>
<dbReference type="SUPFAM" id="SSF57667">
    <property type="entry name" value="beta-beta-alpha zinc fingers"/>
    <property type="match status" value="3"/>
</dbReference>
<keyword evidence="4" id="KW-0862">Zinc</keyword>
<organism evidence="8 9">
    <name type="scientific">Elysia crispata</name>
    <name type="common">lettuce slug</name>
    <dbReference type="NCBI Taxonomy" id="231223"/>
    <lineage>
        <taxon>Eukaryota</taxon>
        <taxon>Metazoa</taxon>
        <taxon>Spiralia</taxon>
        <taxon>Lophotrochozoa</taxon>
        <taxon>Mollusca</taxon>
        <taxon>Gastropoda</taxon>
        <taxon>Heterobranchia</taxon>
        <taxon>Euthyneura</taxon>
        <taxon>Panpulmonata</taxon>
        <taxon>Sacoglossa</taxon>
        <taxon>Placobranchoidea</taxon>
        <taxon>Plakobranchidae</taxon>
        <taxon>Elysia</taxon>
    </lineage>
</organism>
<feature type="region of interest" description="Disordered" evidence="6">
    <location>
        <begin position="557"/>
        <end position="577"/>
    </location>
</feature>
<feature type="domain" description="C2H2-type" evidence="7">
    <location>
        <begin position="531"/>
        <end position="560"/>
    </location>
</feature>
<dbReference type="SMART" id="SM00355">
    <property type="entry name" value="ZnF_C2H2"/>
    <property type="match status" value="10"/>
</dbReference>
<dbReference type="PANTHER" id="PTHR23234:SF10">
    <property type="entry name" value="RIKEN CDNA 6720489N17 GENE-RELATED"/>
    <property type="match status" value="1"/>
</dbReference>
<reference evidence="8" key="1">
    <citation type="journal article" date="2023" name="G3 (Bethesda)">
        <title>A reference genome for the long-term kleptoplast-retaining sea slug Elysia crispata morphotype clarki.</title>
        <authorList>
            <person name="Eastman K.E."/>
            <person name="Pendleton A.L."/>
            <person name="Shaikh M.A."/>
            <person name="Suttiyut T."/>
            <person name="Ogas R."/>
            <person name="Tomko P."/>
            <person name="Gavelis G."/>
            <person name="Widhalm J.R."/>
            <person name="Wisecaver J.H."/>
        </authorList>
    </citation>
    <scope>NUCLEOTIDE SEQUENCE</scope>
    <source>
        <strain evidence="8">ECLA1</strain>
    </source>
</reference>
<keyword evidence="9" id="KW-1185">Reference proteome</keyword>
<feature type="region of interest" description="Disordered" evidence="6">
    <location>
        <begin position="644"/>
        <end position="666"/>
    </location>
</feature>
<evidence type="ECO:0000313" key="9">
    <source>
        <dbReference type="Proteomes" id="UP001283361"/>
    </source>
</evidence>
<dbReference type="InterPro" id="IPR013087">
    <property type="entry name" value="Znf_C2H2_type"/>
</dbReference>
<dbReference type="InterPro" id="IPR050758">
    <property type="entry name" value="Znf_C2H2-type"/>
</dbReference>
<evidence type="ECO:0000256" key="1">
    <source>
        <dbReference type="ARBA" id="ARBA00022723"/>
    </source>
</evidence>
<feature type="domain" description="C2H2-type" evidence="7">
    <location>
        <begin position="419"/>
        <end position="446"/>
    </location>
</feature>
<dbReference type="Pfam" id="PF00096">
    <property type="entry name" value="zf-C2H2"/>
    <property type="match status" value="5"/>
</dbReference>
<proteinExistence type="predicted"/>